<comment type="caution">
    <text evidence="2">The sequence shown here is derived from an EMBL/GenBank/DDBJ whole genome shotgun (WGS) entry which is preliminary data.</text>
</comment>
<dbReference type="Proteomes" id="UP000095605">
    <property type="component" value="Unassembled WGS sequence"/>
</dbReference>
<keyword evidence="3" id="KW-1185">Reference proteome</keyword>
<dbReference type="OrthoDB" id="3979595at2759"/>
<proteinExistence type="predicted"/>
<name>A0A1E5RC01_9ASCO</name>
<evidence type="ECO:0000313" key="2">
    <source>
        <dbReference type="EMBL" id="OEJ84422.1"/>
    </source>
</evidence>
<feature type="region of interest" description="Disordered" evidence="1">
    <location>
        <begin position="154"/>
        <end position="182"/>
    </location>
</feature>
<gene>
    <name evidence="2" type="ORF">AWRI3578_g2558</name>
</gene>
<reference evidence="3" key="1">
    <citation type="journal article" date="2016" name="Genome Announc.">
        <title>Genome sequences of three species of Hanseniaspora isolated from spontaneous wine fermentations.</title>
        <authorList>
            <person name="Sternes P.R."/>
            <person name="Lee D."/>
            <person name="Kutyna D.R."/>
            <person name="Borneman A.R."/>
        </authorList>
    </citation>
    <scope>NUCLEOTIDE SEQUENCE [LARGE SCALE GENOMIC DNA]</scope>
    <source>
        <strain evidence="3">AWRI3578</strain>
    </source>
</reference>
<dbReference type="AlphaFoldDB" id="A0A1E5RC01"/>
<feature type="compositionally biased region" description="Polar residues" evidence="1">
    <location>
        <begin position="159"/>
        <end position="168"/>
    </location>
</feature>
<evidence type="ECO:0000256" key="1">
    <source>
        <dbReference type="SAM" id="MobiDB-lite"/>
    </source>
</evidence>
<accession>A0A1E5RC01</accession>
<protein>
    <submittedName>
        <fullName evidence="2">Putative GPI-anchored protein 43</fullName>
    </submittedName>
</protein>
<organism evidence="2 3">
    <name type="scientific">Hanseniaspora opuntiae</name>
    <dbReference type="NCBI Taxonomy" id="211096"/>
    <lineage>
        <taxon>Eukaryota</taxon>
        <taxon>Fungi</taxon>
        <taxon>Dikarya</taxon>
        <taxon>Ascomycota</taxon>
        <taxon>Saccharomycotina</taxon>
        <taxon>Saccharomycetes</taxon>
        <taxon>Saccharomycodales</taxon>
        <taxon>Saccharomycodaceae</taxon>
        <taxon>Hanseniaspora</taxon>
    </lineage>
</organism>
<sequence>MHFCLIQAESKLNKNNAKTFSSEAGFYKAADSSNSCSNDDLNALSVCTSEILTSLDNCKPNDLNCVCCSLQNLDNGCFDLCSDYSSNNILSSITKDCEALSDIDTCEAYSKAKNAPLKKALTPKKNLIEDEQPKTIVKSVFNSQKEKLNIKENPGEFSYSKNKTGNTSEKPKNQSKEYSTINTEKKSGSKGLFISFKSLCFAISIILISII</sequence>
<evidence type="ECO:0000313" key="3">
    <source>
        <dbReference type="Proteomes" id="UP000095605"/>
    </source>
</evidence>
<dbReference type="EMBL" id="LPNL01000006">
    <property type="protein sequence ID" value="OEJ84422.1"/>
    <property type="molecule type" value="Genomic_DNA"/>
</dbReference>